<protein>
    <submittedName>
        <fullName evidence="8">Unannotated protein</fullName>
    </submittedName>
</protein>
<dbReference type="Gene3D" id="1.20.81.30">
    <property type="entry name" value="Type II secretion system (T2SS), domain F"/>
    <property type="match status" value="1"/>
</dbReference>
<dbReference type="AlphaFoldDB" id="A0A6J7FZF4"/>
<feature type="transmembrane region" description="Helical" evidence="6">
    <location>
        <begin position="70"/>
        <end position="92"/>
    </location>
</feature>
<organism evidence="8">
    <name type="scientific">freshwater metagenome</name>
    <dbReference type="NCBI Taxonomy" id="449393"/>
    <lineage>
        <taxon>unclassified sequences</taxon>
        <taxon>metagenomes</taxon>
        <taxon>ecological metagenomes</taxon>
    </lineage>
</organism>
<evidence type="ECO:0000256" key="6">
    <source>
        <dbReference type="SAM" id="Phobius"/>
    </source>
</evidence>
<evidence type="ECO:0000313" key="8">
    <source>
        <dbReference type="EMBL" id="CAB4898535.1"/>
    </source>
</evidence>
<feature type="transmembrane region" description="Helical" evidence="6">
    <location>
        <begin position="283"/>
        <end position="303"/>
    </location>
</feature>
<evidence type="ECO:0000256" key="1">
    <source>
        <dbReference type="ARBA" id="ARBA00004651"/>
    </source>
</evidence>
<proteinExistence type="predicted"/>
<evidence type="ECO:0000259" key="7">
    <source>
        <dbReference type="Pfam" id="PF00482"/>
    </source>
</evidence>
<gene>
    <name evidence="8" type="ORF">UFOPK3609_00152</name>
</gene>
<comment type="subcellular location">
    <subcellularLocation>
        <location evidence="1">Cell membrane</location>
        <topology evidence="1">Multi-pass membrane protein</topology>
    </subcellularLocation>
</comment>
<dbReference type="PANTHER" id="PTHR35007">
    <property type="entry name" value="INTEGRAL MEMBRANE PROTEIN-RELATED"/>
    <property type="match status" value="1"/>
</dbReference>
<dbReference type="Pfam" id="PF00482">
    <property type="entry name" value="T2SSF"/>
    <property type="match status" value="1"/>
</dbReference>
<keyword evidence="2" id="KW-1003">Cell membrane</keyword>
<dbReference type="PANTHER" id="PTHR35007:SF1">
    <property type="entry name" value="PILUS ASSEMBLY PROTEIN"/>
    <property type="match status" value="1"/>
</dbReference>
<evidence type="ECO:0000256" key="3">
    <source>
        <dbReference type="ARBA" id="ARBA00022692"/>
    </source>
</evidence>
<sequence>MPALVWGAVAALAIALALAAVAVLARPQRVDIGRLQVSGNAAPTRRATTADETVAVAERLLLRVDPRGRLAATVELAGVGTSAADLLVVVAVGSLTGLLLGGLLGGLLLGLLLLVAVPAGTWAFLTVRVGRRRKAFAEQLDDALQLMASSLRAGHSLLRAIDAVSRDTPAPMSEEFSRVVNEVRVGRDVTEALTEVADRTGSDDFRWLVQAIGVHREVGGNLAEVLDRVGETLRDRAQLFRQARSLSAEGRTSGIVLLAMPFAVALIMSLTAPGYLAPLYTTGTGLVLLLVALGLMVVGALWLKSIVKVRF</sequence>
<dbReference type="GO" id="GO:0005886">
    <property type="term" value="C:plasma membrane"/>
    <property type="evidence" value="ECO:0007669"/>
    <property type="project" value="UniProtKB-SubCell"/>
</dbReference>
<dbReference type="InterPro" id="IPR042094">
    <property type="entry name" value="T2SS_GspF_sf"/>
</dbReference>
<dbReference type="EMBL" id="CAFBMQ010000006">
    <property type="protein sequence ID" value="CAB4898535.1"/>
    <property type="molecule type" value="Genomic_DNA"/>
</dbReference>
<name>A0A6J7FZF4_9ZZZZ</name>
<evidence type="ECO:0000256" key="5">
    <source>
        <dbReference type="ARBA" id="ARBA00023136"/>
    </source>
</evidence>
<evidence type="ECO:0000256" key="2">
    <source>
        <dbReference type="ARBA" id="ARBA00022475"/>
    </source>
</evidence>
<evidence type="ECO:0000256" key="4">
    <source>
        <dbReference type="ARBA" id="ARBA00022989"/>
    </source>
</evidence>
<accession>A0A6J7FZF4</accession>
<feature type="domain" description="Type II secretion system protein GspF" evidence="7">
    <location>
        <begin position="144"/>
        <end position="268"/>
    </location>
</feature>
<keyword evidence="4 6" id="KW-1133">Transmembrane helix</keyword>
<feature type="transmembrane region" description="Helical" evidence="6">
    <location>
        <begin position="6"/>
        <end position="25"/>
    </location>
</feature>
<keyword evidence="5 6" id="KW-0472">Membrane</keyword>
<feature type="transmembrane region" description="Helical" evidence="6">
    <location>
        <begin position="254"/>
        <end position="277"/>
    </location>
</feature>
<feature type="transmembrane region" description="Helical" evidence="6">
    <location>
        <begin position="98"/>
        <end position="125"/>
    </location>
</feature>
<keyword evidence="3 6" id="KW-0812">Transmembrane</keyword>
<reference evidence="8" key="1">
    <citation type="submission" date="2020-05" db="EMBL/GenBank/DDBJ databases">
        <authorList>
            <person name="Chiriac C."/>
            <person name="Salcher M."/>
            <person name="Ghai R."/>
            <person name="Kavagutti S V."/>
        </authorList>
    </citation>
    <scope>NUCLEOTIDE SEQUENCE</scope>
</reference>
<dbReference type="InterPro" id="IPR018076">
    <property type="entry name" value="T2SS_GspF_dom"/>
</dbReference>